<proteinExistence type="predicted"/>
<sequence length="491" mass="57166">MKKISILEHINLGNAIAEYDTNIGHYYIDTAYVYDLVNDRYDIIKGVKGSGKTAMLVALCENQSIYHQLDNKVLIKAIQINGDPDFKRAFDTVSIDNTDYQKLIDAWKIYIINLVWREVKERIYNKDKLEKYLYNENIIAEKGGILNSLLHSIKRVKLKVNNTINSDGSAVQSLELSHSDTAITNKSGKIDSLIDFNFIFDELNSLLSNNDICLWIMLDRLDDAFPDNSERDNLILKSLFYAYKDICFYEGFKIKIFIREDIFDNITKENGFRSLTHVDAKTMNSIKWERDTIEQLLIERLLFNDDFVEYIKSFGLETDYTKISPDERLKIIYKFVKPQIDIGPNKPDAIGWIINHVKDGLGIYTPRDIINLFDIARNIQLNYIKEKNISDIEEEYLISPSAIREAYKKVSKDKLVAQLYAEYPKYRSWIESFRNGKAEHTENSLKSVLGKQWKSRIEKLKAIGFIEEKKNTWKIPFIYREALNISQGKAK</sequence>
<name>A0A0E2H944_9FIRM</name>
<gene>
    <name evidence="1" type="ORF">HMPREF1090_02832</name>
</gene>
<protein>
    <submittedName>
        <fullName evidence="1">Uncharacterized protein</fullName>
    </submittedName>
</protein>
<dbReference type="EMBL" id="AGYR01000032">
    <property type="protein sequence ID" value="ENZ13460.1"/>
    <property type="molecule type" value="Genomic_DNA"/>
</dbReference>
<reference evidence="1 2" key="1">
    <citation type="submission" date="2013-01" db="EMBL/GenBank/DDBJ databases">
        <title>The Genome Sequence of Clostridium clostridioforme 90A8.</title>
        <authorList>
            <consortium name="The Broad Institute Genome Sequencing Platform"/>
            <person name="Earl A."/>
            <person name="Ward D."/>
            <person name="Feldgarden M."/>
            <person name="Gevers D."/>
            <person name="Courvalin P."/>
            <person name="Lambert T."/>
            <person name="Walker B."/>
            <person name="Young S.K."/>
            <person name="Zeng Q."/>
            <person name="Gargeya S."/>
            <person name="Fitzgerald M."/>
            <person name="Haas B."/>
            <person name="Abouelleil A."/>
            <person name="Alvarado L."/>
            <person name="Arachchi H.M."/>
            <person name="Berlin A.M."/>
            <person name="Chapman S.B."/>
            <person name="Dewar J."/>
            <person name="Goldberg J."/>
            <person name="Griggs A."/>
            <person name="Gujja S."/>
            <person name="Hansen M."/>
            <person name="Howarth C."/>
            <person name="Imamovic A."/>
            <person name="Larimer J."/>
            <person name="McCowan C."/>
            <person name="Murphy C."/>
            <person name="Neiman D."/>
            <person name="Pearson M."/>
            <person name="Priest M."/>
            <person name="Roberts A."/>
            <person name="Saif S."/>
            <person name="Shea T."/>
            <person name="Sisk P."/>
            <person name="Sykes S."/>
            <person name="Wortman J."/>
            <person name="Nusbaum C."/>
            <person name="Birren B."/>
        </authorList>
    </citation>
    <scope>NUCLEOTIDE SEQUENCE [LARGE SCALE GENOMIC DNA]</scope>
    <source>
        <strain evidence="1 2">90A8</strain>
    </source>
</reference>
<dbReference type="HOGENOM" id="CLU_564913_0_0_9"/>
<dbReference type="InterPro" id="IPR059206">
    <property type="entry name" value="Sll1717-like"/>
</dbReference>
<dbReference type="PATRIC" id="fig|999408.3.peg.3060"/>
<accession>A0A0E2H944</accession>
<dbReference type="AlphaFoldDB" id="A0A0E2H944"/>
<comment type="caution">
    <text evidence="1">The sequence shown here is derived from an EMBL/GenBank/DDBJ whole genome shotgun (WGS) entry which is preliminary data.</text>
</comment>
<dbReference type="Proteomes" id="UP000013085">
    <property type="component" value="Unassembled WGS sequence"/>
</dbReference>
<dbReference type="RefSeq" id="WP_002596011.1">
    <property type="nucleotide sequence ID" value="NZ_KB851022.1"/>
</dbReference>
<organism evidence="1 2">
    <name type="scientific">[Clostridium] clostridioforme 90A8</name>
    <dbReference type="NCBI Taxonomy" id="999408"/>
    <lineage>
        <taxon>Bacteria</taxon>
        <taxon>Bacillati</taxon>
        <taxon>Bacillota</taxon>
        <taxon>Clostridia</taxon>
        <taxon>Lachnospirales</taxon>
        <taxon>Lachnospiraceae</taxon>
        <taxon>Enterocloster</taxon>
    </lineage>
</organism>
<evidence type="ECO:0000313" key="2">
    <source>
        <dbReference type="Proteomes" id="UP000013085"/>
    </source>
</evidence>
<dbReference type="NCBIfam" id="NF047389">
    <property type="entry name" value="ATPase_Sll1717"/>
    <property type="match status" value="1"/>
</dbReference>
<evidence type="ECO:0000313" key="1">
    <source>
        <dbReference type="EMBL" id="ENZ13460.1"/>
    </source>
</evidence>